<evidence type="ECO:0000256" key="4">
    <source>
        <dbReference type="ARBA" id="ARBA00023125"/>
    </source>
</evidence>
<dbReference type="Proteomes" id="UP000007799">
    <property type="component" value="Unassembled WGS sequence"/>
</dbReference>
<dbReference type="SUPFAM" id="SSF53150">
    <property type="entry name" value="DNA repair protein MutS, domain II"/>
    <property type="match status" value="1"/>
</dbReference>
<dbReference type="CDD" id="cd03243">
    <property type="entry name" value="ABC_MutS_homologs"/>
    <property type="match status" value="1"/>
</dbReference>
<dbReference type="InterPro" id="IPR007696">
    <property type="entry name" value="DNA_mismatch_repair_MutS_core"/>
</dbReference>
<keyword evidence="5" id="KW-0469">Meiosis</keyword>
<reference evidence="8" key="1">
    <citation type="submission" date="2009-08" db="EMBL/GenBank/DDBJ databases">
        <title>Annotation of Salpingoeca rosetta.</title>
        <authorList>
            <consortium name="The Broad Institute Genome Sequencing Platform"/>
            <person name="Russ C."/>
            <person name="Cuomo C."/>
            <person name="Burger G."/>
            <person name="Gray M.W."/>
            <person name="Holland P.W.H."/>
            <person name="King N."/>
            <person name="Lang F.B.F."/>
            <person name="Roger A.J."/>
            <person name="Ruiz-Trillo I."/>
            <person name="Young S.K."/>
            <person name="Zeng Q."/>
            <person name="Gargeya S."/>
            <person name="Alvarado L."/>
            <person name="Berlin A."/>
            <person name="Chapman S.B."/>
            <person name="Chen Z."/>
            <person name="Freedman E."/>
            <person name="Gellesch M."/>
            <person name="Goldberg J."/>
            <person name="Griggs A."/>
            <person name="Gujja S."/>
            <person name="Heilman E."/>
            <person name="Heiman D."/>
            <person name="Howarth C."/>
            <person name="Mehta T."/>
            <person name="Neiman D."/>
            <person name="Pearson M."/>
            <person name="Roberts A."/>
            <person name="Saif S."/>
            <person name="Shea T."/>
            <person name="Shenoy N."/>
            <person name="Sisk P."/>
            <person name="Stolte C."/>
            <person name="Sykes S."/>
            <person name="White J."/>
            <person name="Yandava C."/>
            <person name="Haas B."/>
            <person name="Nusbaum C."/>
            <person name="Birren B."/>
        </authorList>
    </citation>
    <scope>NUCLEOTIDE SEQUENCE [LARGE SCALE GENOMIC DNA]</scope>
    <source>
        <strain evidence="8">ATCC 50818</strain>
    </source>
</reference>
<name>F2U705_SALR5</name>
<comment type="similarity">
    <text evidence="1">Belongs to the DNA mismatch repair MutS family.</text>
</comment>
<dbReference type="RefSeq" id="XP_004995141.1">
    <property type="nucleotide sequence ID" value="XM_004995084.1"/>
</dbReference>
<feature type="compositionally biased region" description="Low complexity" evidence="6">
    <location>
        <begin position="8"/>
        <end position="42"/>
    </location>
</feature>
<dbReference type="GO" id="GO:0140664">
    <property type="term" value="F:ATP-dependent DNA damage sensor activity"/>
    <property type="evidence" value="ECO:0007669"/>
    <property type="project" value="InterPro"/>
</dbReference>
<dbReference type="SMART" id="SM00534">
    <property type="entry name" value="MUTSac"/>
    <property type="match status" value="1"/>
</dbReference>
<dbReference type="GO" id="GO:0030983">
    <property type="term" value="F:mismatched DNA binding"/>
    <property type="evidence" value="ECO:0007669"/>
    <property type="project" value="InterPro"/>
</dbReference>
<evidence type="ECO:0000256" key="6">
    <source>
        <dbReference type="SAM" id="MobiDB-lite"/>
    </source>
</evidence>
<dbReference type="FunFam" id="3.30.420.110:FF:000003">
    <property type="entry name" value="mutS protein homolog 4"/>
    <property type="match status" value="1"/>
</dbReference>
<accession>F2U705</accession>
<dbReference type="InterPro" id="IPR027417">
    <property type="entry name" value="P-loop_NTPase"/>
</dbReference>
<dbReference type="InterPro" id="IPR000432">
    <property type="entry name" value="DNA_mismatch_repair_MutS_C"/>
</dbReference>
<sequence>MTTPRPVSTAAAWAMPSASATTATPASLSSRNQSRSRSARQSSRARRGMSTSTSARSGTAPPARTPRSVRHTTPAAAAVPTTICAVVEGRGKARGEIGLASVDLNGAVAELSQFSDGATYLKTFTKVHYFSPIEVVMPSTMCAEKGSKLFTALREHHPDLDIVNIPRKFFAEEKGTQVSRRVCAYDFRSVRFEVQDKFYALAAFGALIKYVSHVQNMVFAPNSLKIIYSGNTCATMMDATTVKHLELLQSIRNPSNTAHSLFGVLDHTKTVSGGRFLRAELLQPPSDVMTIQTRQEAVEFLLNNQADFEQLGDLLSRFEDMESLITHCIQIPHAQDATTAERRIGSLLRLKHNMELVPQLCQHLSKSSSSLLGTFAATLQDGSFAAINDAIVRVFHEEARVDQGALNRRTQHIYAIREGIHGMLDVARRTYGEAVADITELCQQLSERYEVDLALEYTAQRGFFFITQSKAQLPAAFKQVSKSRQRTGLVTQELQQMNTRIRESMLEIFTLANTICADLFAEIRAHLGSLYRLTEIIAMTDFLQSLATFASFVPTRYVRPEFSDTLAVKGGCHPILMSLNRRQELVPNDTFASKETSFIVITGPNMSGKSVYLRQVALLQVLAQLGSFVPAEFACFRVCDQIFTRIGNEDSFETNSSTFMVECQELNFILRNATEQSLIIIDELGRGTSPEEGLGLCFAACEYMIQLQAFTFFATHFSELCRLDIYPSVEK</sequence>
<keyword evidence="9" id="KW-1185">Reference proteome</keyword>
<dbReference type="SMART" id="SM00533">
    <property type="entry name" value="MUTSd"/>
    <property type="match status" value="1"/>
</dbReference>
<keyword evidence="2" id="KW-0547">Nucleotide-binding</keyword>
<dbReference type="InterPro" id="IPR007861">
    <property type="entry name" value="DNA_mismatch_repair_MutS_clamp"/>
</dbReference>
<dbReference type="Gene3D" id="1.10.1420.10">
    <property type="match status" value="2"/>
</dbReference>
<proteinExistence type="inferred from homology"/>
<dbReference type="OMA" id="KMTMLYK"/>
<dbReference type="InterPro" id="IPR007860">
    <property type="entry name" value="DNA_mmatch_repair_MutS_con_dom"/>
</dbReference>
<dbReference type="InterPro" id="IPR045076">
    <property type="entry name" value="MutS"/>
</dbReference>
<dbReference type="PROSITE" id="PS00486">
    <property type="entry name" value="DNA_MISMATCH_REPAIR_2"/>
    <property type="match status" value="1"/>
</dbReference>
<dbReference type="InterPro" id="IPR017261">
    <property type="entry name" value="DNA_mismatch_repair_MutS/MSH"/>
</dbReference>
<dbReference type="PANTHER" id="PTHR11361">
    <property type="entry name" value="DNA MISMATCH REPAIR PROTEIN MUTS FAMILY MEMBER"/>
    <property type="match status" value="1"/>
</dbReference>
<dbReference type="SUPFAM" id="SSF48334">
    <property type="entry name" value="DNA repair protein MutS, domain III"/>
    <property type="match status" value="1"/>
</dbReference>
<feature type="region of interest" description="Disordered" evidence="6">
    <location>
        <begin position="1"/>
        <end position="75"/>
    </location>
</feature>
<dbReference type="Pfam" id="PF05188">
    <property type="entry name" value="MutS_II"/>
    <property type="match status" value="1"/>
</dbReference>
<evidence type="ECO:0000256" key="2">
    <source>
        <dbReference type="ARBA" id="ARBA00022741"/>
    </source>
</evidence>
<dbReference type="Pfam" id="PF05190">
    <property type="entry name" value="MutS_IV"/>
    <property type="match status" value="1"/>
</dbReference>
<dbReference type="Pfam" id="PF05192">
    <property type="entry name" value="MutS_III"/>
    <property type="match status" value="1"/>
</dbReference>
<evidence type="ECO:0000256" key="5">
    <source>
        <dbReference type="ARBA" id="ARBA00023254"/>
    </source>
</evidence>
<dbReference type="Gene3D" id="3.40.50.300">
    <property type="entry name" value="P-loop containing nucleotide triphosphate hydrolases"/>
    <property type="match status" value="1"/>
</dbReference>
<dbReference type="InterPro" id="IPR036187">
    <property type="entry name" value="DNA_mismatch_repair_MutS_sf"/>
</dbReference>
<dbReference type="GO" id="GO:0005524">
    <property type="term" value="F:ATP binding"/>
    <property type="evidence" value="ECO:0007669"/>
    <property type="project" value="UniProtKB-KW"/>
</dbReference>
<dbReference type="InterPro" id="IPR036678">
    <property type="entry name" value="MutS_con_dom_sf"/>
</dbReference>
<dbReference type="PANTHER" id="PTHR11361:SF21">
    <property type="entry name" value="MUTS PROTEIN HOMOLOG 4"/>
    <property type="match status" value="1"/>
</dbReference>
<dbReference type="eggNOG" id="KOG0220">
    <property type="taxonomic scope" value="Eukaryota"/>
</dbReference>
<feature type="domain" description="DNA mismatch repair proteins mutS family" evidence="7">
    <location>
        <begin position="677"/>
        <end position="693"/>
    </location>
</feature>
<evidence type="ECO:0000313" key="9">
    <source>
        <dbReference type="Proteomes" id="UP000007799"/>
    </source>
</evidence>
<dbReference type="Pfam" id="PF00488">
    <property type="entry name" value="MutS_V"/>
    <property type="match status" value="1"/>
</dbReference>
<protein>
    <recommendedName>
        <fullName evidence="7">DNA mismatch repair proteins mutS family domain-containing protein</fullName>
    </recommendedName>
</protein>
<dbReference type="SUPFAM" id="SSF52540">
    <property type="entry name" value="P-loop containing nucleoside triphosphate hydrolases"/>
    <property type="match status" value="1"/>
</dbReference>
<dbReference type="KEGG" id="sre:PTSG_04245"/>
<evidence type="ECO:0000256" key="1">
    <source>
        <dbReference type="ARBA" id="ARBA00006271"/>
    </source>
</evidence>
<dbReference type="FunCoup" id="F2U705">
    <property type="interactions" value="504"/>
</dbReference>
<gene>
    <name evidence="8" type="ORF">PTSG_04245</name>
</gene>
<dbReference type="GeneID" id="16075721"/>
<evidence type="ECO:0000256" key="3">
    <source>
        <dbReference type="ARBA" id="ARBA00022840"/>
    </source>
</evidence>
<dbReference type="EMBL" id="GL832963">
    <property type="protein sequence ID" value="EGD83637.1"/>
    <property type="molecule type" value="Genomic_DNA"/>
</dbReference>
<evidence type="ECO:0000259" key="7">
    <source>
        <dbReference type="PROSITE" id="PS00486"/>
    </source>
</evidence>
<evidence type="ECO:0000313" key="8">
    <source>
        <dbReference type="EMBL" id="EGD83637.1"/>
    </source>
</evidence>
<dbReference type="PIRSF" id="PIRSF037677">
    <property type="entry name" value="DNA_mis_repair_Msh6"/>
    <property type="match status" value="1"/>
</dbReference>
<dbReference type="AlphaFoldDB" id="F2U705"/>
<dbReference type="InParanoid" id="F2U705"/>
<keyword evidence="3" id="KW-0067">ATP-binding</keyword>
<dbReference type="GO" id="GO:0005634">
    <property type="term" value="C:nucleus"/>
    <property type="evidence" value="ECO:0007669"/>
    <property type="project" value="TreeGrafter"/>
</dbReference>
<dbReference type="Gene3D" id="3.30.420.110">
    <property type="entry name" value="MutS, connector domain"/>
    <property type="match status" value="1"/>
</dbReference>
<keyword evidence="4" id="KW-0238">DNA-binding</keyword>
<dbReference type="GO" id="GO:0006298">
    <property type="term" value="P:mismatch repair"/>
    <property type="evidence" value="ECO:0007669"/>
    <property type="project" value="InterPro"/>
</dbReference>
<dbReference type="STRING" id="946362.F2U705"/>
<dbReference type="OrthoDB" id="276261at2759"/>
<organism evidence="9">
    <name type="scientific">Salpingoeca rosetta (strain ATCC 50818 / BSB-021)</name>
    <dbReference type="NCBI Taxonomy" id="946362"/>
    <lineage>
        <taxon>Eukaryota</taxon>
        <taxon>Choanoflagellata</taxon>
        <taxon>Craspedida</taxon>
        <taxon>Salpingoecidae</taxon>
        <taxon>Salpingoeca</taxon>
    </lineage>
</organism>
<dbReference type="FunFam" id="3.40.50.300:FF:000870">
    <property type="entry name" value="MutS protein homolog 4"/>
    <property type="match status" value="1"/>
</dbReference>
<dbReference type="GO" id="GO:0007131">
    <property type="term" value="P:reciprocal meiotic recombination"/>
    <property type="evidence" value="ECO:0007669"/>
    <property type="project" value="TreeGrafter"/>
</dbReference>